<keyword evidence="12 18" id="KW-0443">Lipid metabolism</keyword>
<dbReference type="EMBL" id="CP092109">
    <property type="protein sequence ID" value="UWZ80811.1"/>
    <property type="molecule type" value="Genomic_DNA"/>
</dbReference>
<dbReference type="InterPro" id="IPR004552">
    <property type="entry name" value="AGP_acyltrans"/>
</dbReference>
<reference evidence="20" key="1">
    <citation type="journal article" date="2022" name="Environ. Microbiol.">
        <title>Geoalkalibacter halelectricus SAP #1 sp. nov. possessing extracellular electron transfer and mineral#reducing capabilities from a haloalkaline environment.</title>
        <authorList>
            <person name="Yadav S."/>
            <person name="Singh R."/>
            <person name="Sundharam S.S."/>
            <person name="Chaudhary S."/>
            <person name="Krishnamurthi S."/>
            <person name="Patil S.A."/>
        </authorList>
    </citation>
    <scope>NUCLEOTIDE SEQUENCE</scope>
    <source>
        <strain evidence="20">SAP-1</strain>
    </source>
</reference>
<dbReference type="NCBIfam" id="TIGR00530">
    <property type="entry name" value="AGP_acyltrn"/>
    <property type="match status" value="1"/>
</dbReference>
<comment type="subcellular location">
    <subcellularLocation>
        <location evidence="2">Cell inner membrane</location>
        <topology evidence="2">Peripheral membrane protein</topology>
    </subcellularLocation>
</comment>
<evidence type="ECO:0000313" key="20">
    <source>
        <dbReference type="EMBL" id="UWZ80811.1"/>
    </source>
</evidence>
<evidence type="ECO:0000256" key="17">
    <source>
        <dbReference type="ARBA" id="ARBA00037183"/>
    </source>
</evidence>
<evidence type="ECO:0000256" key="9">
    <source>
        <dbReference type="ARBA" id="ARBA00022516"/>
    </source>
</evidence>
<evidence type="ECO:0000313" key="21">
    <source>
        <dbReference type="Proteomes" id="UP001060414"/>
    </source>
</evidence>
<keyword evidence="11 18" id="KW-0808">Transferase</keyword>
<evidence type="ECO:0000256" key="14">
    <source>
        <dbReference type="ARBA" id="ARBA00023209"/>
    </source>
</evidence>
<comment type="function">
    <text evidence="17">Converts lysophosphatidic acid (LPA) into phosphatidic acid by incorporating acyl moiety at the 2 position.</text>
</comment>
<keyword evidence="15 18" id="KW-1208">Phospholipid metabolism</keyword>
<evidence type="ECO:0000256" key="18">
    <source>
        <dbReference type="RuleBase" id="RU361267"/>
    </source>
</evidence>
<dbReference type="CDD" id="cd07989">
    <property type="entry name" value="LPLAT_AGPAT-like"/>
    <property type="match status" value="1"/>
</dbReference>
<evidence type="ECO:0000256" key="13">
    <source>
        <dbReference type="ARBA" id="ARBA00023136"/>
    </source>
</evidence>
<evidence type="ECO:0000259" key="19">
    <source>
        <dbReference type="SMART" id="SM00563"/>
    </source>
</evidence>
<comment type="catalytic activity">
    <reaction evidence="1 18">
        <text>a 1-acyl-sn-glycero-3-phosphate + an acyl-CoA = a 1,2-diacyl-sn-glycero-3-phosphate + CoA</text>
        <dbReference type="Rhea" id="RHEA:19709"/>
        <dbReference type="ChEBI" id="CHEBI:57287"/>
        <dbReference type="ChEBI" id="CHEBI:57970"/>
        <dbReference type="ChEBI" id="CHEBI:58342"/>
        <dbReference type="ChEBI" id="CHEBI:58608"/>
        <dbReference type="EC" id="2.3.1.51"/>
    </reaction>
</comment>
<dbReference type="RefSeq" id="WP_260749177.1">
    <property type="nucleotide sequence ID" value="NZ_CP092109.1"/>
</dbReference>
<evidence type="ECO:0000256" key="16">
    <source>
        <dbReference type="ARBA" id="ARBA00023315"/>
    </source>
</evidence>
<organism evidence="20 21">
    <name type="scientific">Geoalkalibacter halelectricus</name>
    <dbReference type="NCBI Taxonomy" id="2847045"/>
    <lineage>
        <taxon>Bacteria</taxon>
        <taxon>Pseudomonadati</taxon>
        <taxon>Thermodesulfobacteriota</taxon>
        <taxon>Desulfuromonadia</taxon>
        <taxon>Desulfuromonadales</taxon>
        <taxon>Geoalkalibacteraceae</taxon>
        <taxon>Geoalkalibacter</taxon>
    </lineage>
</organism>
<evidence type="ECO:0000256" key="12">
    <source>
        <dbReference type="ARBA" id="ARBA00023098"/>
    </source>
</evidence>
<proteinExistence type="inferred from homology"/>
<dbReference type="Pfam" id="PF01553">
    <property type="entry name" value="Acyltransferase"/>
    <property type="match status" value="1"/>
</dbReference>
<keyword evidence="16 18" id="KW-0012">Acyltransferase</keyword>
<dbReference type="Proteomes" id="UP001060414">
    <property type="component" value="Chromosome"/>
</dbReference>
<comment type="domain">
    <text evidence="18">The HXXXXD motif is essential for acyltransferase activity and may constitute the binding site for the phosphate moiety of the glycerol-3-phosphate.</text>
</comment>
<evidence type="ECO:0000256" key="10">
    <source>
        <dbReference type="ARBA" id="ARBA00022519"/>
    </source>
</evidence>
<evidence type="ECO:0000256" key="4">
    <source>
        <dbReference type="ARBA" id="ARBA00005189"/>
    </source>
</evidence>
<comment type="pathway">
    <text evidence="3">Phospholipid metabolism; CDP-diacylglycerol biosynthesis; CDP-diacylglycerol from sn-glycerol 3-phosphate: step 2/3.</text>
</comment>
<evidence type="ECO:0000256" key="8">
    <source>
        <dbReference type="ARBA" id="ARBA00022475"/>
    </source>
</evidence>
<evidence type="ECO:0000256" key="6">
    <source>
        <dbReference type="ARBA" id="ARBA00013211"/>
    </source>
</evidence>
<keyword evidence="9 18" id="KW-0444">Lipid biosynthesis</keyword>
<feature type="domain" description="Phospholipid/glycerol acyltransferase" evidence="19">
    <location>
        <begin position="66"/>
        <end position="180"/>
    </location>
</feature>
<protein>
    <recommendedName>
        <fullName evidence="7 18">1-acyl-sn-glycerol-3-phosphate acyltransferase</fullName>
        <ecNumber evidence="6 18">2.3.1.51</ecNumber>
    </recommendedName>
</protein>
<evidence type="ECO:0000256" key="7">
    <source>
        <dbReference type="ARBA" id="ARBA00016139"/>
    </source>
</evidence>
<dbReference type="SMART" id="SM00563">
    <property type="entry name" value="PlsC"/>
    <property type="match status" value="1"/>
</dbReference>
<dbReference type="EC" id="2.3.1.51" evidence="6 18"/>
<keyword evidence="10" id="KW-0997">Cell inner membrane</keyword>
<dbReference type="SUPFAM" id="SSF69593">
    <property type="entry name" value="Glycerol-3-phosphate (1)-acyltransferase"/>
    <property type="match status" value="1"/>
</dbReference>
<evidence type="ECO:0000256" key="1">
    <source>
        <dbReference type="ARBA" id="ARBA00001141"/>
    </source>
</evidence>
<dbReference type="PANTHER" id="PTHR10434">
    <property type="entry name" value="1-ACYL-SN-GLYCEROL-3-PHOSPHATE ACYLTRANSFERASE"/>
    <property type="match status" value="1"/>
</dbReference>
<sequence>MLRTLFFSATFIPWTLAVLLVSLPLSLFGPDALHRLARIWARGALLPAGVRVRCRGEVALESGQAVIFMPNHQSNFDILALLACIRPPFRWLAKKELFSIPLFGTAMRLAGCIAVDRGDRERAVASMDEAARRIRGGESVVIFPEGTRSFDDRLLPFKKGGFMTALKAQAPVIPVRISGSGQVHRKHSRRIRAGTIAIDFLPPIETRGLTTDDRDLLMDWVRRALSAHAEEHEAKTT</sequence>
<keyword evidence="21" id="KW-1185">Reference proteome</keyword>
<dbReference type="InterPro" id="IPR002123">
    <property type="entry name" value="Plipid/glycerol_acylTrfase"/>
</dbReference>
<keyword evidence="13" id="KW-0472">Membrane</keyword>
<keyword evidence="8" id="KW-1003">Cell membrane</keyword>
<dbReference type="PANTHER" id="PTHR10434:SF59">
    <property type="entry name" value="1-ACYL-SN-GLYCEROL-3-PHOSPHATE ACYLTRANSFERASE"/>
    <property type="match status" value="1"/>
</dbReference>
<evidence type="ECO:0000256" key="5">
    <source>
        <dbReference type="ARBA" id="ARBA00008655"/>
    </source>
</evidence>
<name>A0ABY5ZUC2_9BACT</name>
<evidence type="ECO:0000256" key="15">
    <source>
        <dbReference type="ARBA" id="ARBA00023264"/>
    </source>
</evidence>
<comment type="pathway">
    <text evidence="4">Lipid metabolism.</text>
</comment>
<comment type="similarity">
    <text evidence="5 18">Belongs to the 1-acyl-sn-glycerol-3-phosphate acyltransferase family.</text>
</comment>
<accession>A0ABY5ZUC2</accession>
<evidence type="ECO:0000256" key="11">
    <source>
        <dbReference type="ARBA" id="ARBA00022679"/>
    </source>
</evidence>
<evidence type="ECO:0000256" key="3">
    <source>
        <dbReference type="ARBA" id="ARBA00004728"/>
    </source>
</evidence>
<keyword evidence="14 18" id="KW-0594">Phospholipid biosynthesis</keyword>
<gene>
    <name evidence="20" type="ORF">L9S41_05260</name>
</gene>
<dbReference type="GO" id="GO:0016746">
    <property type="term" value="F:acyltransferase activity"/>
    <property type="evidence" value="ECO:0007669"/>
    <property type="project" value="UniProtKB-KW"/>
</dbReference>
<evidence type="ECO:0000256" key="2">
    <source>
        <dbReference type="ARBA" id="ARBA00004417"/>
    </source>
</evidence>